<comment type="similarity">
    <text evidence="2">Belongs to the TatC family.</text>
</comment>
<sequence length="423" mass="45610">MLKNVMDKCKISSPGANNPRVLHGLSPEAHSRTIKRIRFSKIICCSVACKISLNKATSKNRSLSISKSNEWRTLNTQAALPTRNGRAHSDKFVSFTDSLFLSSKPCDAPSDVPPISPSSNQPSSTSPSQFFRAAVSALSSHSADSSSTLAPWKEHLYELRDRALVTAAVAGISLVGCLLFARELSTLLEFPAVSQGVRFLQLAPTEYFFTTIHVAMSSGLLLAAPVAVAQIAGFVNPGLTESERRMITPVVIASGCLFYAGVAFAFLILAPAALGFFVHYAAAGAVESLWVTDLYFDFIFSLLLGTGLVFQLPVLQVALGRTGLVTSGQMLQAWRHVVVAATVMAAVLTPSTDALTQALLTVPIIGLYLGGVATVRLLEREGMVGRGREKETGWMNQINGEGVEGDRREMQWKDQMWSTTNRA</sequence>
<dbReference type="InterPro" id="IPR002033">
    <property type="entry name" value="TatC"/>
</dbReference>
<feature type="transmembrane region" description="Helical" evidence="6">
    <location>
        <begin position="294"/>
        <end position="312"/>
    </location>
</feature>
<comment type="subcellular location">
    <subcellularLocation>
        <location evidence="1">Membrane</location>
        <topology evidence="1">Multi-pass membrane protein</topology>
    </subcellularLocation>
</comment>
<dbReference type="EMBL" id="HBFM01016706">
    <property type="protein sequence ID" value="CAD8774273.1"/>
    <property type="molecule type" value="Transcribed_RNA"/>
</dbReference>
<proteinExistence type="inferred from homology"/>
<feature type="transmembrane region" description="Helical" evidence="6">
    <location>
        <begin position="358"/>
        <end position="378"/>
    </location>
</feature>
<evidence type="ECO:0000313" key="7">
    <source>
        <dbReference type="EMBL" id="CAD8774273.1"/>
    </source>
</evidence>
<accession>A0A7S0V557</accession>
<feature type="transmembrane region" description="Helical" evidence="6">
    <location>
        <begin position="207"/>
        <end position="235"/>
    </location>
</feature>
<evidence type="ECO:0000256" key="1">
    <source>
        <dbReference type="ARBA" id="ARBA00004141"/>
    </source>
</evidence>
<reference evidence="7" key="1">
    <citation type="submission" date="2021-01" db="EMBL/GenBank/DDBJ databases">
        <authorList>
            <person name="Corre E."/>
            <person name="Pelletier E."/>
            <person name="Niang G."/>
            <person name="Scheremetjew M."/>
            <person name="Finn R."/>
            <person name="Kale V."/>
            <person name="Holt S."/>
            <person name="Cochrane G."/>
            <person name="Meng A."/>
            <person name="Brown T."/>
            <person name="Cohen L."/>
        </authorList>
    </citation>
    <scope>NUCLEOTIDE SEQUENCE</scope>
    <source>
        <strain evidence="7">SAG 63-3</strain>
    </source>
</reference>
<evidence type="ECO:0000256" key="4">
    <source>
        <dbReference type="ARBA" id="ARBA00022989"/>
    </source>
</evidence>
<gene>
    <name evidence="7" type="ORF">PPAR00522_LOCUS10680</name>
</gene>
<evidence type="ECO:0000256" key="6">
    <source>
        <dbReference type="SAM" id="Phobius"/>
    </source>
</evidence>
<dbReference type="NCBIfam" id="TIGR00945">
    <property type="entry name" value="tatC"/>
    <property type="match status" value="1"/>
</dbReference>
<keyword evidence="4 6" id="KW-1133">Transmembrane helix</keyword>
<dbReference type="InterPro" id="IPR019820">
    <property type="entry name" value="Sec-indep_translocase_CS"/>
</dbReference>
<dbReference type="HAMAP" id="MF_00902">
    <property type="entry name" value="TatC"/>
    <property type="match status" value="1"/>
</dbReference>
<protein>
    <recommendedName>
        <fullName evidence="8">Sec-independent protein translocase protein TatC</fullName>
    </recommendedName>
</protein>
<dbReference type="PANTHER" id="PTHR30371:SF0">
    <property type="entry name" value="SEC-INDEPENDENT PROTEIN TRANSLOCASE PROTEIN TATC, CHLOROPLASTIC-RELATED"/>
    <property type="match status" value="1"/>
</dbReference>
<name>A0A7S0V557_9CHLO</name>
<dbReference type="Pfam" id="PF00902">
    <property type="entry name" value="TatC"/>
    <property type="match status" value="1"/>
</dbReference>
<dbReference type="PRINTS" id="PR01840">
    <property type="entry name" value="TATCFAMILY"/>
</dbReference>
<dbReference type="AlphaFoldDB" id="A0A7S0V557"/>
<evidence type="ECO:0008006" key="8">
    <source>
        <dbReference type="Google" id="ProtNLM"/>
    </source>
</evidence>
<dbReference type="GO" id="GO:0043953">
    <property type="term" value="P:protein transport by the Tat complex"/>
    <property type="evidence" value="ECO:0007669"/>
    <property type="project" value="TreeGrafter"/>
</dbReference>
<dbReference type="GO" id="GO:0065002">
    <property type="term" value="P:intracellular protein transmembrane transport"/>
    <property type="evidence" value="ECO:0007669"/>
    <property type="project" value="TreeGrafter"/>
</dbReference>
<organism evidence="7">
    <name type="scientific">Polytomella parva</name>
    <dbReference type="NCBI Taxonomy" id="51329"/>
    <lineage>
        <taxon>Eukaryota</taxon>
        <taxon>Viridiplantae</taxon>
        <taxon>Chlorophyta</taxon>
        <taxon>core chlorophytes</taxon>
        <taxon>Chlorophyceae</taxon>
        <taxon>CS clade</taxon>
        <taxon>Chlamydomonadales</taxon>
        <taxon>Chlamydomonadaceae</taxon>
        <taxon>Polytomella</taxon>
    </lineage>
</organism>
<keyword evidence="3 6" id="KW-0812">Transmembrane</keyword>
<evidence type="ECO:0000256" key="5">
    <source>
        <dbReference type="ARBA" id="ARBA00023136"/>
    </source>
</evidence>
<dbReference type="PANTHER" id="PTHR30371">
    <property type="entry name" value="SEC-INDEPENDENT PROTEIN TRANSLOCASE PROTEIN TATC"/>
    <property type="match status" value="1"/>
</dbReference>
<dbReference type="GO" id="GO:0033281">
    <property type="term" value="C:TAT protein transport complex"/>
    <property type="evidence" value="ECO:0007669"/>
    <property type="project" value="TreeGrafter"/>
</dbReference>
<feature type="transmembrane region" description="Helical" evidence="6">
    <location>
        <begin position="163"/>
        <end position="181"/>
    </location>
</feature>
<evidence type="ECO:0000256" key="3">
    <source>
        <dbReference type="ARBA" id="ARBA00022692"/>
    </source>
</evidence>
<keyword evidence="5 6" id="KW-0472">Membrane</keyword>
<evidence type="ECO:0000256" key="2">
    <source>
        <dbReference type="ARBA" id="ARBA00008882"/>
    </source>
</evidence>
<feature type="transmembrane region" description="Helical" evidence="6">
    <location>
        <begin position="333"/>
        <end position="352"/>
    </location>
</feature>
<dbReference type="PROSITE" id="PS01218">
    <property type="entry name" value="TATC"/>
    <property type="match status" value="1"/>
</dbReference>
<feature type="transmembrane region" description="Helical" evidence="6">
    <location>
        <begin position="256"/>
        <end position="282"/>
    </location>
</feature>
<dbReference type="GO" id="GO:0009977">
    <property type="term" value="F:proton motive force dependent protein transmembrane transporter activity"/>
    <property type="evidence" value="ECO:0007669"/>
    <property type="project" value="TreeGrafter"/>
</dbReference>